<evidence type="ECO:0008006" key="3">
    <source>
        <dbReference type="Google" id="ProtNLM"/>
    </source>
</evidence>
<gene>
    <name evidence="1" type="ORF">B0H16DRAFT_651163</name>
</gene>
<dbReference type="AlphaFoldDB" id="A0AAD7J7G7"/>
<comment type="caution">
    <text evidence="1">The sequence shown here is derived from an EMBL/GenBank/DDBJ whole genome shotgun (WGS) entry which is preliminary data.</text>
</comment>
<dbReference type="Proteomes" id="UP001215598">
    <property type="component" value="Unassembled WGS sequence"/>
</dbReference>
<protein>
    <recommendedName>
        <fullName evidence="3">F-box domain-containing protein</fullName>
    </recommendedName>
</protein>
<accession>A0AAD7J7G7</accession>
<reference evidence="1" key="1">
    <citation type="submission" date="2023-03" db="EMBL/GenBank/DDBJ databases">
        <title>Massive genome expansion in bonnet fungi (Mycena s.s.) driven by repeated elements and novel gene families across ecological guilds.</title>
        <authorList>
            <consortium name="Lawrence Berkeley National Laboratory"/>
            <person name="Harder C.B."/>
            <person name="Miyauchi S."/>
            <person name="Viragh M."/>
            <person name="Kuo A."/>
            <person name="Thoen E."/>
            <person name="Andreopoulos B."/>
            <person name="Lu D."/>
            <person name="Skrede I."/>
            <person name="Drula E."/>
            <person name="Henrissat B."/>
            <person name="Morin E."/>
            <person name="Kohler A."/>
            <person name="Barry K."/>
            <person name="LaButti K."/>
            <person name="Morin E."/>
            <person name="Salamov A."/>
            <person name="Lipzen A."/>
            <person name="Mereny Z."/>
            <person name="Hegedus B."/>
            <person name="Baldrian P."/>
            <person name="Stursova M."/>
            <person name="Weitz H."/>
            <person name="Taylor A."/>
            <person name="Grigoriev I.V."/>
            <person name="Nagy L.G."/>
            <person name="Martin F."/>
            <person name="Kauserud H."/>
        </authorList>
    </citation>
    <scope>NUCLEOTIDE SEQUENCE</scope>
    <source>
        <strain evidence="1">CBHHK182m</strain>
    </source>
</reference>
<proteinExistence type="predicted"/>
<sequence>MSKRVNAEALPLGNARYQELLKSNEPPLEIERPLIESVVSRLRDRLSSHDEKISRSGLRTQLKRRTEERESLATDLARNAVILSPLRRLPPEILFEIFSFTLPFDWEVKARGSSLDVKNSPWLLTRICSRWRTVALASSSFWSFIVIDDDAWLGRSTSLVSLLQLQLARARTSHLRVHFEANNSHPQHEGPLFDLLAERSRQWVKAHLVLTPELLPTLATIRNRIPLLRTLWLQSSDGRDPNPTLVGDHIDCFFTAPALRAACIILDESLPSVLLPAHQLTHYQLAAAWQMHVDILKIATNLLEARIYITEDSLHTVPPQVIELPNLHLLAVTNVGILDFLILPALRELALVAVSELDINWSNEFDAIHYIDTMISRSSCVIKKLVAYGDGPIVDLVAEVLTRNQGIIDLMATFTAESTEEANTLIASLVRQDTEGVFNLAPQLEAVFFGVTDDGTVDYNLFHDMLLARRAAPRGALKSVGLLISREASGSPSAHAICHRMDGLRKTGLDVLFVAGSEADHILGQWLLGISA</sequence>
<keyword evidence="2" id="KW-1185">Reference proteome</keyword>
<dbReference type="Gene3D" id="1.20.1280.50">
    <property type="match status" value="1"/>
</dbReference>
<evidence type="ECO:0000313" key="2">
    <source>
        <dbReference type="Proteomes" id="UP001215598"/>
    </source>
</evidence>
<name>A0AAD7J7G7_9AGAR</name>
<dbReference type="EMBL" id="JARKIB010000042">
    <property type="protein sequence ID" value="KAJ7758376.1"/>
    <property type="molecule type" value="Genomic_DNA"/>
</dbReference>
<organism evidence="1 2">
    <name type="scientific">Mycena metata</name>
    <dbReference type="NCBI Taxonomy" id="1033252"/>
    <lineage>
        <taxon>Eukaryota</taxon>
        <taxon>Fungi</taxon>
        <taxon>Dikarya</taxon>
        <taxon>Basidiomycota</taxon>
        <taxon>Agaricomycotina</taxon>
        <taxon>Agaricomycetes</taxon>
        <taxon>Agaricomycetidae</taxon>
        <taxon>Agaricales</taxon>
        <taxon>Marasmiineae</taxon>
        <taxon>Mycenaceae</taxon>
        <taxon>Mycena</taxon>
    </lineage>
</organism>
<evidence type="ECO:0000313" key="1">
    <source>
        <dbReference type="EMBL" id="KAJ7758376.1"/>
    </source>
</evidence>